<dbReference type="OrthoDB" id="9809725at2"/>
<dbReference type="SUPFAM" id="SSF55729">
    <property type="entry name" value="Acyl-CoA N-acyltransferases (Nat)"/>
    <property type="match status" value="1"/>
</dbReference>
<dbReference type="Proteomes" id="UP000219636">
    <property type="component" value="Unassembled WGS sequence"/>
</dbReference>
<gene>
    <name evidence="1" type="ORF">SAMN05880501_102176</name>
</gene>
<evidence type="ECO:0000313" key="2">
    <source>
        <dbReference type="Proteomes" id="UP000219636"/>
    </source>
</evidence>
<name>A0A285RXH2_9BACL</name>
<dbReference type="EMBL" id="OBMQ01000002">
    <property type="protein sequence ID" value="SOB99269.1"/>
    <property type="molecule type" value="Genomic_DNA"/>
</dbReference>
<proteinExistence type="predicted"/>
<dbReference type="RefSeq" id="WP_097072531.1">
    <property type="nucleotide sequence ID" value="NZ_OBMQ01000002.1"/>
</dbReference>
<dbReference type="AlphaFoldDB" id="A0A285RXH2"/>
<protein>
    <recommendedName>
        <fullName evidence="3">Acetyltransferase (GNAT) family protein</fullName>
    </recommendedName>
</protein>
<dbReference type="InterPro" id="IPR016181">
    <property type="entry name" value="Acyl_CoA_acyltransferase"/>
</dbReference>
<keyword evidence="2" id="KW-1185">Reference proteome</keyword>
<organism evidence="1 2">
    <name type="scientific">Ureibacillus xyleni</name>
    <dbReference type="NCBI Taxonomy" id="614648"/>
    <lineage>
        <taxon>Bacteria</taxon>
        <taxon>Bacillati</taxon>
        <taxon>Bacillota</taxon>
        <taxon>Bacilli</taxon>
        <taxon>Bacillales</taxon>
        <taxon>Caryophanaceae</taxon>
        <taxon>Ureibacillus</taxon>
    </lineage>
</organism>
<reference evidence="2" key="1">
    <citation type="submission" date="2017-08" db="EMBL/GenBank/DDBJ databases">
        <authorList>
            <person name="Varghese N."/>
            <person name="Submissions S."/>
        </authorList>
    </citation>
    <scope>NUCLEOTIDE SEQUENCE [LARGE SCALE GENOMIC DNA]</scope>
    <source>
        <strain evidence="2">JC22</strain>
    </source>
</reference>
<accession>A0A285RXH2</accession>
<sequence>MWNKAIIFTKENMDELDWSTYENGDFLKDYFEGLIEHTTTYIKNVETEICFVALGKKLIPCTVNEETYENSYVCSPYTHYITYAKEELRFVSNKLLRVILKALLNSFSIFAKKIEINKIFYINNYCLSTNLITPLTAEEVYLLKELLIERFPKHQLGFRSINKICHKDMLKSFKNEGFELLPSRYIYISTSERLHSPTKSERKRRRQDEKCLTEDMTIVTNEEFSAEDIERIVELYNQLYLEKYSKLNPQFTYKFIEKMLEKNLLLFQGIKINGQLEAISGTFVLDNMMTNPIYGYNLSLFPQAQLYRVLRHLNTKLALENNYLYHQSAGAGKFKKARSGIGTPEYTALYVDHLPFYKKHFWKLLSFLLKKIGIPLVEKLEL</sequence>
<evidence type="ECO:0008006" key="3">
    <source>
        <dbReference type="Google" id="ProtNLM"/>
    </source>
</evidence>
<evidence type="ECO:0000313" key="1">
    <source>
        <dbReference type="EMBL" id="SOB99269.1"/>
    </source>
</evidence>